<evidence type="ECO:0000259" key="2">
    <source>
        <dbReference type="Pfam" id="PF01266"/>
    </source>
</evidence>
<evidence type="ECO:0000313" key="4">
    <source>
        <dbReference type="Proteomes" id="UP000226431"/>
    </source>
</evidence>
<dbReference type="PANTHER" id="PTHR13847">
    <property type="entry name" value="SARCOSINE DEHYDROGENASE-RELATED"/>
    <property type="match status" value="1"/>
</dbReference>
<proteinExistence type="predicted"/>
<evidence type="ECO:0000256" key="1">
    <source>
        <dbReference type="SAM" id="MobiDB-lite"/>
    </source>
</evidence>
<dbReference type="PANTHER" id="PTHR13847:SF129">
    <property type="entry name" value="FAD DEPENDENT OXIDOREDUCTASE"/>
    <property type="match status" value="1"/>
</dbReference>
<dbReference type="GO" id="GO:0005737">
    <property type="term" value="C:cytoplasm"/>
    <property type="evidence" value="ECO:0007669"/>
    <property type="project" value="TreeGrafter"/>
</dbReference>
<reference evidence="3 4" key="1">
    <citation type="submission" date="2017-06" db="EMBL/GenBank/DDBJ databases">
        <title>Ant-infecting Ophiocordyceps genomes reveal a high diversity of potential behavioral manipulation genes and a possible major role for enterotoxins.</title>
        <authorList>
            <person name="De Bekker C."/>
            <person name="Evans H.C."/>
            <person name="Brachmann A."/>
            <person name="Hughes D.P."/>
        </authorList>
    </citation>
    <scope>NUCLEOTIDE SEQUENCE [LARGE SCALE GENOMIC DNA]</scope>
    <source>
        <strain evidence="3 4">Map16</strain>
    </source>
</reference>
<feature type="region of interest" description="Disordered" evidence="1">
    <location>
        <begin position="1"/>
        <end position="20"/>
    </location>
</feature>
<dbReference type="EMBL" id="NJES01000261">
    <property type="protein sequence ID" value="PHH74647.1"/>
    <property type="molecule type" value="Genomic_DNA"/>
</dbReference>
<dbReference type="SUPFAM" id="SSF51905">
    <property type="entry name" value="FAD/NAD(P)-binding domain"/>
    <property type="match status" value="1"/>
</dbReference>
<dbReference type="Pfam" id="PF01266">
    <property type="entry name" value="DAO"/>
    <property type="match status" value="1"/>
</dbReference>
<sequence>MTTANRDTRASLPSKVSTSSFWHSEPSQRLLGHRSTAELPAEADVVVVGSGISGTFVAKGLVEGGREVVMLEAREACWGATGRNGGHCQPGVWNSEPSVARFELATLHMLADLVADRGIACDWQLVGGVHGLWSTAELEAARKQMVRLAKHADLRDNVRLVTDRDELRALRLAEGAIGAVVQRQAAVLWPYKLGGRGVDG</sequence>
<gene>
    <name evidence="3" type="ORF">CDD80_2952</name>
</gene>
<dbReference type="InterPro" id="IPR036188">
    <property type="entry name" value="FAD/NAD-bd_sf"/>
</dbReference>
<comment type="caution">
    <text evidence="3">The sequence shown here is derived from an EMBL/GenBank/DDBJ whole genome shotgun (WGS) entry which is preliminary data.</text>
</comment>
<dbReference type="STRING" id="2004952.A0A2C5Z0X8"/>
<accession>A0A2C5Z0X8</accession>
<protein>
    <recommendedName>
        <fullName evidence="2">FAD dependent oxidoreductase domain-containing protein</fullName>
    </recommendedName>
</protein>
<dbReference type="Proteomes" id="UP000226431">
    <property type="component" value="Unassembled WGS sequence"/>
</dbReference>
<keyword evidence="4" id="KW-1185">Reference proteome</keyword>
<organism evidence="3 4">
    <name type="scientific">Ophiocordyceps camponoti-rufipedis</name>
    <dbReference type="NCBI Taxonomy" id="2004952"/>
    <lineage>
        <taxon>Eukaryota</taxon>
        <taxon>Fungi</taxon>
        <taxon>Dikarya</taxon>
        <taxon>Ascomycota</taxon>
        <taxon>Pezizomycotina</taxon>
        <taxon>Sordariomycetes</taxon>
        <taxon>Hypocreomycetidae</taxon>
        <taxon>Hypocreales</taxon>
        <taxon>Ophiocordycipitaceae</taxon>
        <taxon>Ophiocordyceps</taxon>
    </lineage>
</organism>
<dbReference type="AlphaFoldDB" id="A0A2C5Z0X8"/>
<dbReference type="InterPro" id="IPR006076">
    <property type="entry name" value="FAD-dep_OxRdtase"/>
</dbReference>
<dbReference type="Gene3D" id="3.50.50.60">
    <property type="entry name" value="FAD/NAD(P)-binding domain"/>
    <property type="match status" value="1"/>
</dbReference>
<name>A0A2C5Z0X8_9HYPO</name>
<evidence type="ECO:0000313" key="3">
    <source>
        <dbReference type="EMBL" id="PHH74647.1"/>
    </source>
</evidence>
<dbReference type="OrthoDB" id="429143at2759"/>
<dbReference type="Gene3D" id="3.30.9.10">
    <property type="entry name" value="D-Amino Acid Oxidase, subunit A, domain 2"/>
    <property type="match status" value="1"/>
</dbReference>
<feature type="domain" description="FAD dependent oxidoreductase" evidence="2">
    <location>
        <begin position="44"/>
        <end position="193"/>
    </location>
</feature>